<dbReference type="InterPro" id="IPR008580">
    <property type="entry name" value="PPPDE_dom"/>
</dbReference>
<dbReference type="InterPro" id="IPR042266">
    <property type="entry name" value="PPPDE_sf"/>
</dbReference>
<dbReference type="SMART" id="SM01179">
    <property type="entry name" value="DUF862"/>
    <property type="match status" value="1"/>
</dbReference>
<gene>
    <name evidence="5" type="ORF">CSUI_006348</name>
</gene>
<evidence type="ECO:0000313" key="5">
    <source>
        <dbReference type="EMBL" id="PHJ19823.1"/>
    </source>
</evidence>
<dbReference type="GO" id="GO:0006508">
    <property type="term" value="P:proteolysis"/>
    <property type="evidence" value="ECO:0007669"/>
    <property type="project" value="UniProtKB-KW"/>
</dbReference>
<dbReference type="PANTHER" id="PTHR12378:SF80">
    <property type="entry name" value="IP06716P-RELATED"/>
    <property type="match status" value="1"/>
</dbReference>
<accession>A0A2C6KUQ6</accession>
<dbReference type="VEuPathDB" id="ToxoDB:CSUI_006348"/>
<feature type="domain" description="PPPDE" evidence="4">
    <location>
        <begin position="2"/>
        <end position="158"/>
    </location>
</feature>
<dbReference type="PROSITE" id="PS51858">
    <property type="entry name" value="PPPDE"/>
    <property type="match status" value="1"/>
</dbReference>
<evidence type="ECO:0000313" key="6">
    <source>
        <dbReference type="Proteomes" id="UP000221165"/>
    </source>
</evidence>
<proteinExistence type="inferred from homology"/>
<evidence type="ECO:0000256" key="3">
    <source>
        <dbReference type="ARBA" id="ARBA00022801"/>
    </source>
</evidence>
<evidence type="ECO:0000256" key="1">
    <source>
        <dbReference type="ARBA" id="ARBA00008140"/>
    </source>
</evidence>
<dbReference type="RefSeq" id="XP_067921516.1">
    <property type="nucleotide sequence ID" value="XM_068066511.1"/>
</dbReference>
<evidence type="ECO:0000256" key="2">
    <source>
        <dbReference type="ARBA" id="ARBA00022670"/>
    </source>
</evidence>
<dbReference type="GeneID" id="94429722"/>
<dbReference type="AlphaFoldDB" id="A0A2C6KUQ6"/>
<dbReference type="EMBL" id="MIGC01003193">
    <property type="protein sequence ID" value="PHJ19823.1"/>
    <property type="molecule type" value="Genomic_DNA"/>
</dbReference>
<dbReference type="PANTHER" id="PTHR12378">
    <property type="entry name" value="DESUMOYLATING ISOPEPTIDASE"/>
    <property type="match status" value="1"/>
</dbReference>
<comment type="similarity">
    <text evidence="1">Belongs to the DeSI family.</text>
</comment>
<organism evidence="5 6">
    <name type="scientific">Cystoisospora suis</name>
    <dbReference type="NCBI Taxonomy" id="483139"/>
    <lineage>
        <taxon>Eukaryota</taxon>
        <taxon>Sar</taxon>
        <taxon>Alveolata</taxon>
        <taxon>Apicomplexa</taxon>
        <taxon>Conoidasida</taxon>
        <taxon>Coccidia</taxon>
        <taxon>Eucoccidiorida</taxon>
        <taxon>Eimeriorina</taxon>
        <taxon>Sarcocystidae</taxon>
        <taxon>Cystoisospora</taxon>
    </lineage>
</organism>
<evidence type="ECO:0000259" key="4">
    <source>
        <dbReference type="PROSITE" id="PS51858"/>
    </source>
</evidence>
<protein>
    <submittedName>
        <fullName evidence="5">Erebp-4 family protein</fullName>
    </submittedName>
</protein>
<keyword evidence="6" id="KW-1185">Reference proteome</keyword>
<dbReference type="Pfam" id="PF05903">
    <property type="entry name" value="Peptidase_C97"/>
    <property type="match status" value="1"/>
</dbReference>
<dbReference type="GO" id="GO:0016579">
    <property type="term" value="P:protein deubiquitination"/>
    <property type="evidence" value="ECO:0007669"/>
    <property type="project" value="TreeGrafter"/>
</dbReference>
<dbReference type="OrthoDB" id="329236at2759"/>
<comment type="caution">
    <text evidence="5">The sequence shown here is derived from an EMBL/GenBank/DDBJ whole genome shotgun (WGS) entry which is preliminary data.</text>
</comment>
<reference evidence="5 6" key="1">
    <citation type="journal article" date="2017" name="Int. J. Parasitol.">
        <title>The genome of the protozoan parasite Cystoisospora suis and a reverse vaccinology approach to identify vaccine candidates.</title>
        <authorList>
            <person name="Palmieri N."/>
            <person name="Shrestha A."/>
            <person name="Ruttkowski B."/>
            <person name="Beck T."/>
            <person name="Vogl C."/>
            <person name="Tomley F."/>
            <person name="Blake D.P."/>
            <person name="Joachim A."/>
        </authorList>
    </citation>
    <scope>NUCLEOTIDE SEQUENCE [LARGE SCALE GENOMIC DNA]</scope>
    <source>
        <strain evidence="5 6">Wien I</strain>
    </source>
</reference>
<name>A0A2C6KUQ6_9APIC</name>
<dbReference type="Proteomes" id="UP000221165">
    <property type="component" value="Unassembled WGS sequence"/>
</dbReference>
<dbReference type="Gene3D" id="3.90.1720.30">
    <property type="entry name" value="PPPDE domains"/>
    <property type="match status" value="1"/>
</dbReference>
<dbReference type="GO" id="GO:0101005">
    <property type="term" value="F:deubiquitinase activity"/>
    <property type="evidence" value="ECO:0007669"/>
    <property type="project" value="TreeGrafter"/>
</dbReference>
<keyword evidence="3" id="KW-0378">Hydrolase</keyword>
<keyword evidence="2" id="KW-0645">Protease</keyword>
<sequence>MTRVRLNVYRLTEFSASGLCSFCAAYHTGVQVGTREYTFAQGAGVVSVEFDPSKDIRSPSMFQNARSLQDYHPEEIEDAEFAYALDMGDCYMTGQEIATAVDTLRREFAGENYHLLERNCNHFSDALCKRLVGKGVPSYINRAAWLGRWISCLFPGSILAALPPPSGSTPGGTPCSSSSSSSQHLLLFEGSGYRLGGGQIECASSATQNSVIFRGIGSAGEGTVTRAPAPDLSYSNASASSSSVGNAGGATRASYSWASTGGRGGGGGQAEPGATQTAIMCKVIL</sequence>